<accession>A0AAW1IX82</accession>
<sequence>MGRVKFLYIHLRKIFLEVCFEKILVPLPIIDLFLNLFFLFHFSPFTQFWTALYSCQTVNQIDHFLLEARHKNRTKDIRVYRKADVGSDHFLVILKLKEEIQSKSTKNHKIVRYNTDFYKDEDIRAKYQARLEQKMLSNPVALELNQKWKNVEEAIL</sequence>
<gene>
    <name evidence="1" type="ORF">QE152_g33470</name>
</gene>
<dbReference type="AlphaFoldDB" id="A0AAW1IX82"/>
<dbReference type="SUPFAM" id="SSF56219">
    <property type="entry name" value="DNase I-like"/>
    <property type="match status" value="1"/>
</dbReference>
<evidence type="ECO:0000313" key="1">
    <source>
        <dbReference type="EMBL" id="KAK9694541.1"/>
    </source>
</evidence>
<organism evidence="1 2">
    <name type="scientific">Popillia japonica</name>
    <name type="common">Japanese beetle</name>
    <dbReference type="NCBI Taxonomy" id="7064"/>
    <lineage>
        <taxon>Eukaryota</taxon>
        <taxon>Metazoa</taxon>
        <taxon>Ecdysozoa</taxon>
        <taxon>Arthropoda</taxon>
        <taxon>Hexapoda</taxon>
        <taxon>Insecta</taxon>
        <taxon>Pterygota</taxon>
        <taxon>Neoptera</taxon>
        <taxon>Endopterygota</taxon>
        <taxon>Coleoptera</taxon>
        <taxon>Polyphaga</taxon>
        <taxon>Scarabaeiformia</taxon>
        <taxon>Scarabaeidae</taxon>
        <taxon>Rutelinae</taxon>
        <taxon>Popillia</taxon>
    </lineage>
</organism>
<reference evidence="1 2" key="1">
    <citation type="journal article" date="2024" name="BMC Genomics">
        <title>De novo assembly and annotation of Popillia japonica's genome with initial clues to its potential as an invasive pest.</title>
        <authorList>
            <person name="Cucini C."/>
            <person name="Boschi S."/>
            <person name="Funari R."/>
            <person name="Cardaioli E."/>
            <person name="Iannotti N."/>
            <person name="Marturano G."/>
            <person name="Paoli F."/>
            <person name="Bruttini M."/>
            <person name="Carapelli A."/>
            <person name="Frati F."/>
            <person name="Nardi F."/>
        </authorList>
    </citation>
    <scope>NUCLEOTIDE SEQUENCE [LARGE SCALE GENOMIC DNA]</scope>
    <source>
        <strain evidence="1">DMR45628</strain>
    </source>
</reference>
<evidence type="ECO:0000313" key="2">
    <source>
        <dbReference type="Proteomes" id="UP001458880"/>
    </source>
</evidence>
<protein>
    <submittedName>
        <fullName evidence="1">Uncharacterized protein</fullName>
    </submittedName>
</protein>
<dbReference type="Proteomes" id="UP001458880">
    <property type="component" value="Unassembled WGS sequence"/>
</dbReference>
<dbReference type="InterPro" id="IPR036691">
    <property type="entry name" value="Endo/exonu/phosph_ase_sf"/>
</dbReference>
<name>A0AAW1IX82_POPJA</name>
<dbReference type="EMBL" id="JASPKY010000509">
    <property type="protein sequence ID" value="KAK9694541.1"/>
    <property type="molecule type" value="Genomic_DNA"/>
</dbReference>
<comment type="caution">
    <text evidence="1">The sequence shown here is derived from an EMBL/GenBank/DDBJ whole genome shotgun (WGS) entry which is preliminary data.</text>
</comment>
<keyword evidence="2" id="KW-1185">Reference proteome</keyword>
<proteinExistence type="predicted"/>